<evidence type="ECO:0000256" key="2">
    <source>
        <dbReference type="SAM" id="SignalP"/>
    </source>
</evidence>
<dbReference type="RefSeq" id="WP_004823488.1">
    <property type="nucleotide sequence ID" value="NZ_UGTH01000001.1"/>
</dbReference>
<evidence type="ECO:0000256" key="1">
    <source>
        <dbReference type="SAM" id="MobiDB-lite"/>
    </source>
</evidence>
<sequence>MKKLLPVALATVVLASSAMPVMAKEVKEVKDVKAVVEQLNKDAEKQPMMTMSKVVVSPQKVSLNGKDVSIAGYNIDGENYFKLSDLAMVLNQTSSKFSVEYSEGKVLLTLGQEYKNDGKEVEDLEENVTAEITNDKVYVVAKEEVKPEAKEEVKKEAKPEMKEEAKKEIKPEAKEEAKKEAKTEMKEEKAEAKKEVKPETKEETKKEIKTEPKAEEKLLEVKAYKIKGNNYYRLRDVAKALNMVKVEYNEAENKVLISTEEAKKEMKPEMKEEAKKEMKPEMKEEKAEAKKEVKPEAKEEAKKEVKPEAKEEAKKEIKAEPKAEEKIETKTEAK</sequence>
<feature type="region of interest" description="Disordered" evidence="1">
    <location>
        <begin position="152"/>
        <end position="209"/>
    </location>
</feature>
<feature type="chain" id="PRO_5016681026" evidence="2">
    <location>
        <begin position="24"/>
        <end position="334"/>
    </location>
</feature>
<proteinExistence type="predicted"/>
<keyword evidence="2" id="KW-0732">Signal</keyword>
<evidence type="ECO:0000313" key="4">
    <source>
        <dbReference type="Proteomes" id="UP000254777"/>
    </source>
</evidence>
<dbReference type="EMBL" id="UGTH01000001">
    <property type="protein sequence ID" value="SUB76363.1"/>
    <property type="molecule type" value="Genomic_DNA"/>
</dbReference>
<name>A0A379DGG1_9FIRM</name>
<dbReference type="AlphaFoldDB" id="A0A379DGG1"/>
<protein>
    <submittedName>
        <fullName evidence="3">Uncharacterized protein</fullName>
    </submittedName>
</protein>
<feature type="signal peptide" evidence="2">
    <location>
        <begin position="1"/>
        <end position="23"/>
    </location>
</feature>
<gene>
    <name evidence="3" type="ORF">NCTC11088_02181</name>
</gene>
<evidence type="ECO:0000313" key="3">
    <source>
        <dbReference type="EMBL" id="SUB76363.1"/>
    </source>
</evidence>
<accession>A0A379DGG1</accession>
<dbReference type="Proteomes" id="UP000254777">
    <property type="component" value="Unassembled WGS sequence"/>
</dbReference>
<organism evidence="3 4">
    <name type="scientific">Peptoniphilus indolicus</name>
    <dbReference type="NCBI Taxonomy" id="33030"/>
    <lineage>
        <taxon>Bacteria</taxon>
        <taxon>Bacillati</taxon>
        <taxon>Bacillota</taxon>
        <taxon>Tissierellia</taxon>
        <taxon>Tissierellales</taxon>
        <taxon>Peptoniphilaceae</taxon>
        <taxon>Peptoniphilus</taxon>
    </lineage>
</organism>
<reference evidence="3 4" key="1">
    <citation type="submission" date="2018-06" db="EMBL/GenBank/DDBJ databases">
        <authorList>
            <consortium name="Pathogen Informatics"/>
            <person name="Doyle S."/>
        </authorList>
    </citation>
    <scope>NUCLEOTIDE SEQUENCE [LARGE SCALE GENOMIC DNA]</scope>
    <source>
        <strain evidence="3 4">NCTC11088</strain>
    </source>
</reference>
<feature type="region of interest" description="Disordered" evidence="1">
    <location>
        <begin position="264"/>
        <end position="334"/>
    </location>
</feature>